<dbReference type="InterPro" id="IPR002110">
    <property type="entry name" value="Ankyrin_rpt"/>
</dbReference>
<evidence type="ECO:0000313" key="3">
    <source>
        <dbReference type="Proteomes" id="UP000186817"/>
    </source>
</evidence>
<dbReference type="AlphaFoldDB" id="A0A1Q9DRD8"/>
<proteinExistence type="predicted"/>
<dbReference type="OrthoDB" id="419621at2759"/>
<dbReference type="Proteomes" id="UP000186817">
    <property type="component" value="Unassembled WGS sequence"/>
</dbReference>
<sequence length="490" mass="52753">MMRVMVCGSRSKEAFRLRTLRRTFATSKPPISSGLSVPSAVDRPTVRELLAASTALPSLPPRKCIASLAEVTSTAITEKKEEDLLESPDFVTLLQRVESRLFGFSANEAYLLVSCLARLNSSNASTARLPGGVAVSRIVQISLEQLSGDWQELSDMELAHAAQLLTNFARDSIEVDFTGFQQVLRARADRKQLSSRALCLASAAMAQAPQHCLEALAISLAAAARSDDRLSPTQLSSLALCLVRLGQSQAGLVVDALQRLAAVAEELSSEALCCVVETAAVLREREVLELLLRRCTEVAHSFPAGAAIRILKNDALASVSAVAVAVAFAVAVAAKSVESESTVSTKSSASTTVSLESLSRAQSVDGSLRRVRNKMQAEEDLHTLLAEHGFAGGVNCSRESGGRRLFFCRSEVIHPIHFAAKHGDAQLVRRLLTAMADPHQKTSAGRTALDIAKKSNKTNLPREIEALLGGDLEIVSVRQFRRMAKEAWMQ</sequence>
<dbReference type="InterPro" id="IPR036770">
    <property type="entry name" value="Ankyrin_rpt-contain_sf"/>
</dbReference>
<organism evidence="2 3">
    <name type="scientific">Symbiodinium microadriaticum</name>
    <name type="common">Dinoflagellate</name>
    <name type="synonym">Zooxanthella microadriatica</name>
    <dbReference type="NCBI Taxonomy" id="2951"/>
    <lineage>
        <taxon>Eukaryota</taxon>
        <taxon>Sar</taxon>
        <taxon>Alveolata</taxon>
        <taxon>Dinophyceae</taxon>
        <taxon>Suessiales</taxon>
        <taxon>Symbiodiniaceae</taxon>
        <taxon>Symbiodinium</taxon>
    </lineage>
</organism>
<dbReference type="EMBL" id="LSRX01000423">
    <property type="protein sequence ID" value="OLP97731.1"/>
    <property type="molecule type" value="Genomic_DNA"/>
</dbReference>
<comment type="caution">
    <text evidence="2">The sequence shown here is derived from an EMBL/GenBank/DDBJ whole genome shotgun (WGS) entry which is preliminary data.</text>
</comment>
<keyword evidence="3" id="KW-1185">Reference proteome</keyword>
<gene>
    <name evidence="2" type="ORF">AK812_SmicGene19897</name>
</gene>
<feature type="repeat" description="ANK" evidence="1">
    <location>
        <begin position="415"/>
        <end position="443"/>
    </location>
</feature>
<dbReference type="SUPFAM" id="SSF48403">
    <property type="entry name" value="Ankyrin repeat"/>
    <property type="match status" value="1"/>
</dbReference>
<evidence type="ECO:0000256" key="1">
    <source>
        <dbReference type="PROSITE-ProRule" id="PRU00023"/>
    </source>
</evidence>
<protein>
    <submittedName>
        <fullName evidence="2">Uncharacterized protein</fullName>
    </submittedName>
</protein>
<dbReference type="Gene3D" id="1.25.40.20">
    <property type="entry name" value="Ankyrin repeat-containing domain"/>
    <property type="match status" value="1"/>
</dbReference>
<name>A0A1Q9DRD8_SYMMI</name>
<dbReference type="Pfam" id="PF13857">
    <property type="entry name" value="Ank_5"/>
    <property type="match status" value="1"/>
</dbReference>
<keyword evidence="1" id="KW-0040">ANK repeat</keyword>
<accession>A0A1Q9DRD8</accession>
<dbReference type="PROSITE" id="PS50088">
    <property type="entry name" value="ANK_REPEAT"/>
    <property type="match status" value="1"/>
</dbReference>
<reference evidence="2 3" key="1">
    <citation type="submission" date="2016-02" db="EMBL/GenBank/DDBJ databases">
        <title>Genome analysis of coral dinoflagellate symbionts highlights evolutionary adaptations to a symbiotic lifestyle.</title>
        <authorList>
            <person name="Aranda M."/>
            <person name="Li Y."/>
            <person name="Liew Y.J."/>
            <person name="Baumgarten S."/>
            <person name="Simakov O."/>
            <person name="Wilson M."/>
            <person name="Piel J."/>
            <person name="Ashoor H."/>
            <person name="Bougouffa S."/>
            <person name="Bajic V.B."/>
            <person name="Ryu T."/>
            <person name="Ravasi T."/>
            <person name="Bayer T."/>
            <person name="Micklem G."/>
            <person name="Kim H."/>
            <person name="Bhak J."/>
            <person name="Lajeunesse T.C."/>
            <person name="Voolstra C.R."/>
        </authorList>
    </citation>
    <scope>NUCLEOTIDE SEQUENCE [LARGE SCALE GENOMIC DNA]</scope>
    <source>
        <strain evidence="2 3">CCMP2467</strain>
    </source>
</reference>
<evidence type="ECO:0000313" key="2">
    <source>
        <dbReference type="EMBL" id="OLP97731.1"/>
    </source>
</evidence>